<gene>
    <name evidence="2" type="ORF">J0S82_008777</name>
</gene>
<feature type="compositionally biased region" description="Basic and acidic residues" evidence="1">
    <location>
        <begin position="47"/>
        <end position="78"/>
    </location>
</feature>
<dbReference type="OrthoDB" id="9751302at2759"/>
<dbReference type="AlphaFoldDB" id="A0A8J6DKR3"/>
<feature type="compositionally biased region" description="Basic residues" evidence="1">
    <location>
        <begin position="79"/>
        <end position="95"/>
    </location>
</feature>
<proteinExistence type="predicted"/>
<dbReference type="PANTHER" id="PTHR31883">
    <property type="entry name" value="PROTEIN FRG2-RELATED"/>
    <property type="match status" value="1"/>
</dbReference>
<evidence type="ECO:0000256" key="1">
    <source>
        <dbReference type="SAM" id="MobiDB-lite"/>
    </source>
</evidence>
<protein>
    <submittedName>
        <fullName evidence="2">Protein FRG2</fullName>
    </submittedName>
</protein>
<evidence type="ECO:0000313" key="3">
    <source>
        <dbReference type="Proteomes" id="UP000700334"/>
    </source>
</evidence>
<dbReference type="Proteomes" id="UP000700334">
    <property type="component" value="Unassembled WGS sequence"/>
</dbReference>
<dbReference type="PANTHER" id="PTHR31883:SF1">
    <property type="entry name" value="PROTEIN FRG2-LIKE-2"/>
    <property type="match status" value="1"/>
</dbReference>
<accession>A0A8J6DKR3</accession>
<comment type="caution">
    <text evidence="2">The sequence shown here is derived from an EMBL/GenBank/DDBJ whole genome shotgun (WGS) entry which is preliminary data.</text>
</comment>
<dbReference type="Pfam" id="PF15315">
    <property type="entry name" value="FRG2"/>
    <property type="match status" value="1"/>
</dbReference>
<dbReference type="InterPro" id="IPR026245">
    <property type="entry name" value="FRG2"/>
</dbReference>
<feature type="region of interest" description="Disordered" evidence="1">
    <location>
        <begin position="178"/>
        <end position="210"/>
    </location>
</feature>
<dbReference type="EMBL" id="JAGFMF010011844">
    <property type="protein sequence ID" value="KAG8511295.1"/>
    <property type="molecule type" value="Genomic_DNA"/>
</dbReference>
<sequence>MHGVWPPGQLGGKEEVGQVPGLRRRSRDAVTWQVFHSCASSSGSSSVDERAEAQQEEERKVLEDGNSRDSEGAQDSRRGRPQRRRPGHSKRPRTRSPRDQPRPLRKSLVTSLRSVSEAIYQDMVQVQRQQVQAPLAWEHLAALAQLRAPLNALVQTMYTMASQAAYAIPAEDWLTPAPLPGALAQPRMEDKASVSSGSERNSPLPPDRRS</sequence>
<organism evidence="2 3">
    <name type="scientific">Galemys pyrenaicus</name>
    <name type="common">Iberian desman</name>
    <name type="synonym">Pyrenean desman</name>
    <dbReference type="NCBI Taxonomy" id="202257"/>
    <lineage>
        <taxon>Eukaryota</taxon>
        <taxon>Metazoa</taxon>
        <taxon>Chordata</taxon>
        <taxon>Craniata</taxon>
        <taxon>Vertebrata</taxon>
        <taxon>Euteleostomi</taxon>
        <taxon>Mammalia</taxon>
        <taxon>Eutheria</taxon>
        <taxon>Laurasiatheria</taxon>
        <taxon>Eulipotyphla</taxon>
        <taxon>Talpidae</taxon>
        <taxon>Galemys</taxon>
    </lineage>
</organism>
<keyword evidence="3" id="KW-1185">Reference proteome</keyword>
<feature type="region of interest" description="Disordered" evidence="1">
    <location>
        <begin position="1"/>
        <end position="108"/>
    </location>
</feature>
<reference evidence="2" key="1">
    <citation type="journal article" date="2021" name="Evol. Appl.">
        <title>The genome of the Pyrenean desman and the effects of bottlenecks and inbreeding on the genomic landscape of an endangered species.</title>
        <authorList>
            <person name="Escoda L."/>
            <person name="Castresana J."/>
        </authorList>
    </citation>
    <scope>NUCLEOTIDE SEQUENCE</scope>
    <source>
        <strain evidence="2">IBE-C5619</strain>
    </source>
</reference>
<feature type="compositionally biased region" description="Low complexity" evidence="1">
    <location>
        <begin position="37"/>
        <end position="46"/>
    </location>
</feature>
<name>A0A8J6DKR3_GALPY</name>
<evidence type="ECO:0000313" key="2">
    <source>
        <dbReference type="EMBL" id="KAG8511295.1"/>
    </source>
</evidence>